<evidence type="ECO:0000256" key="3">
    <source>
        <dbReference type="ARBA" id="ARBA00022729"/>
    </source>
</evidence>
<dbReference type="Proteomes" id="UP000245468">
    <property type="component" value="Chromosome"/>
</dbReference>
<accession>A0A2S2DUC9</accession>
<comment type="similarity">
    <text evidence="1">Belongs to the outer membrane porin (Opr) (TC 1.B.25) family.</text>
</comment>
<keyword evidence="2" id="KW-0813">Transport</keyword>
<name>A0A2S2DUC9_9BACT</name>
<sequence>MPAKTIQYLILFCSVFLLSTVQANAWSSHATDSLSVWNAVTNGKIRPNLRYFYMNTDNAGESYDAYAHGINLGITYETIPWKHIRLGISGQWMYNIHSTSFAPDPKFPILNRYEMGLFDLMNPQASSVLGRLEKLYVNYQYIKSNVKAGRQVINTPFINPQDGRLRPTAVSGIWIDWNEISSTKIEAGFINSISPRSTTQWYGIGESIGIYPQGYNPDGSKSNYFGNVRSNGIGLLGITLKQIKPISLQIWNMYVDQIMHTSMVQADALWAASKHSQWVAGLQYLEQHALTQNENLESHKSYIHSGDISRSFGAKFGWENKQWKTSLNFNRITGEGRYLMPREWGKDPFYTFMPRERNEGLGDVQAYVAKISYQWNKVPLKTQIAHGYFLLPDATNFTLNKYAMPSYSQSNFDVSFEPKGKWQNLKFSMLYVYKKLLDNEIQADKFIINKVNMSQVNFIVNYEL</sequence>
<feature type="signal peptide" evidence="4">
    <location>
        <begin position="1"/>
        <end position="25"/>
    </location>
</feature>
<keyword evidence="3 4" id="KW-0732">Signal</keyword>
<evidence type="ECO:0000256" key="4">
    <source>
        <dbReference type="SAM" id="SignalP"/>
    </source>
</evidence>
<evidence type="ECO:0000313" key="5">
    <source>
        <dbReference type="EMBL" id="AWL08919.1"/>
    </source>
</evidence>
<evidence type="ECO:0000256" key="2">
    <source>
        <dbReference type="ARBA" id="ARBA00022448"/>
    </source>
</evidence>
<organism evidence="5 6">
    <name type="scientific">Aquirufa nivalisilvae</name>
    <dbReference type="NCBI Taxonomy" id="2516557"/>
    <lineage>
        <taxon>Bacteria</taxon>
        <taxon>Pseudomonadati</taxon>
        <taxon>Bacteroidota</taxon>
        <taxon>Cytophagia</taxon>
        <taxon>Cytophagales</taxon>
        <taxon>Flectobacillaceae</taxon>
        <taxon>Aquirufa</taxon>
    </lineage>
</organism>
<protein>
    <recommendedName>
        <fullName evidence="7">Outer membrane porin, OprD family</fullName>
    </recommendedName>
</protein>
<dbReference type="OrthoDB" id="862900at2"/>
<dbReference type="InterPro" id="IPR005318">
    <property type="entry name" value="OM_porin_bac"/>
</dbReference>
<proteinExistence type="inferred from homology"/>
<dbReference type="KEGG" id="psez:HME7025_01055"/>
<evidence type="ECO:0000313" key="6">
    <source>
        <dbReference type="Proteomes" id="UP000245468"/>
    </source>
</evidence>
<reference evidence="6" key="1">
    <citation type="submission" date="2018-05" db="EMBL/GenBank/DDBJ databases">
        <title>Pseudarcicella sp. HME7025 Genome sequencing and assembly.</title>
        <authorList>
            <person name="Kim H."/>
            <person name="Kang H."/>
            <person name="Joh K."/>
        </authorList>
    </citation>
    <scope>NUCLEOTIDE SEQUENCE [LARGE SCALE GENOMIC DNA]</scope>
    <source>
        <strain evidence="6">HME7025</strain>
    </source>
</reference>
<dbReference type="EMBL" id="CP029346">
    <property type="protein sequence ID" value="AWL08919.1"/>
    <property type="molecule type" value="Genomic_DNA"/>
</dbReference>
<gene>
    <name evidence="5" type="ORF">HME7025_01055</name>
</gene>
<dbReference type="Gene3D" id="2.40.160.10">
    <property type="entry name" value="Porin"/>
    <property type="match status" value="1"/>
</dbReference>
<dbReference type="RefSeq" id="WP_109322635.1">
    <property type="nucleotide sequence ID" value="NZ_CP029346.1"/>
</dbReference>
<feature type="chain" id="PRO_5015391969" description="Outer membrane porin, OprD family" evidence="4">
    <location>
        <begin position="26"/>
        <end position="464"/>
    </location>
</feature>
<dbReference type="InterPro" id="IPR023614">
    <property type="entry name" value="Porin_dom_sf"/>
</dbReference>
<keyword evidence="6" id="KW-1185">Reference proteome</keyword>
<evidence type="ECO:0000256" key="1">
    <source>
        <dbReference type="ARBA" id="ARBA00009075"/>
    </source>
</evidence>
<dbReference type="AlphaFoldDB" id="A0A2S2DUC9"/>
<evidence type="ECO:0008006" key="7">
    <source>
        <dbReference type="Google" id="ProtNLM"/>
    </source>
</evidence>
<dbReference type="GO" id="GO:0016020">
    <property type="term" value="C:membrane"/>
    <property type="evidence" value="ECO:0007669"/>
    <property type="project" value="InterPro"/>
</dbReference>
<dbReference type="Pfam" id="PF03573">
    <property type="entry name" value="OprD"/>
    <property type="match status" value="1"/>
</dbReference>